<reference evidence="2 3" key="1">
    <citation type="submission" date="2015-08" db="EMBL/GenBank/DDBJ databases">
        <title>Genomes of Isolates from Cabo Rojo, PR.</title>
        <authorList>
            <person name="Sanchez-Nieves R.L."/>
            <person name="Montalvo-Rodriguez R."/>
        </authorList>
    </citation>
    <scope>NUCLEOTIDE SEQUENCE [LARGE SCALE GENOMIC DNA]</scope>
    <source>
        <strain evidence="2 3">5</strain>
    </source>
</reference>
<keyword evidence="1" id="KW-0472">Membrane</keyword>
<evidence type="ECO:0008006" key="4">
    <source>
        <dbReference type="Google" id="ProtNLM"/>
    </source>
</evidence>
<keyword evidence="1" id="KW-0812">Transmembrane</keyword>
<dbReference type="OrthoDB" id="205136at2157"/>
<dbReference type="EMBL" id="LIST01000004">
    <property type="protein sequence ID" value="KOX96017.1"/>
    <property type="molecule type" value="Genomic_DNA"/>
</dbReference>
<dbReference type="RefSeq" id="WP_053772063.1">
    <property type="nucleotide sequence ID" value="NZ_LIST01000004.1"/>
</dbReference>
<dbReference type="STRING" id="1765655.AMR74_10765"/>
<name>A0A0M9AP54_9EURY</name>
<evidence type="ECO:0000313" key="2">
    <source>
        <dbReference type="EMBL" id="KOX96017.1"/>
    </source>
</evidence>
<dbReference type="AlphaFoldDB" id="A0A0M9AP54"/>
<gene>
    <name evidence="2" type="ORF">AMR74_10765</name>
</gene>
<protein>
    <recommendedName>
        <fullName evidence="4">Zinc ribbon domain-containing protein</fullName>
    </recommendedName>
</protein>
<accession>A0A0M9AP54</accession>
<evidence type="ECO:0000313" key="3">
    <source>
        <dbReference type="Proteomes" id="UP000037747"/>
    </source>
</evidence>
<keyword evidence="1" id="KW-1133">Transmembrane helix</keyword>
<dbReference type="PATRIC" id="fig|1705389.3.peg.3685"/>
<feature type="transmembrane region" description="Helical" evidence="1">
    <location>
        <begin position="6"/>
        <end position="28"/>
    </location>
</feature>
<organism evidence="2 3">
    <name type="scientific">Halorubrum tropicale</name>
    <dbReference type="NCBI Taxonomy" id="1765655"/>
    <lineage>
        <taxon>Archaea</taxon>
        <taxon>Methanobacteriati</taxon>
        <taxon>Methanobacteriota</taxon>
        <taxon>Stenosarchaea group</taxon>
        <taxon>Halobacteria</taxon>
        <taxon>Halobacteriales</taxon>
        <taxon>Haloferacaceae</taxon>
        <taxon>Halorubrum</taxon>
    </lineage>
</organism>
<dbReference type="Proteomes" id="UP000037747">
    <property type="component" value="Unassembled WGS sequence"/>
</dbReference>
<evidence type="ECO:0000256" key="1">
    <source>
        <dbReference type="SAM" id="Phobius"/>
    </source>
</evidence>
<comment type="caution">
    <text evidence="2">The sequence shown here is derived from an EMBL/GenBank/DDBJ whole genome shotgun (WGS) entry which is preliminary data.</text>
</comment>
<proteinExistence type="predicted"/>
<sequence>MDTMGAAALGWRLAVAVVAIAGPTVLYLGLWRFLERLRDDALIERLVARGAVDRPRPAAADVLAAAMSGVDGRRCPACGTVAVAGEAECRGCRRPIEGGE</sequence>
<keyword evidence="3" id="KW-1185">Reference proteome</keyword>